<reference evidence="5" key="1">
    <citation type="submission" date="2021-01" db="EMBL/GenBank/DDBJ databases">
        <authorList>
            <person name="Corre E."/>
            <person name="Pelletier E."/>
            <person name="Niang G."/>
            <person name="Scheremetjew M."/>
            <person name="Finn R."/>
            <person name="Kale V."/>
            <person name="Holt S."/>
            <person name="Cochrane G."/>
            <person name="Meng A."/>
            <person name="Brown T."/>
            <person name="Cohen L."/>
        </authorList>
    </citation>
    <scope>NUCLEOTIDE SEQUENCE</scope>
    <source>
        <strain evidence="5">CCMP1510</strain>
    </source>
</reference>
<dbReference type="Gene3D" id="3.20.20.330">
    <property type="entry name" value="Homocysteine-binding-like domain"/>
    <property type="match status" value="1"/>
</dbReference>
<feature type="binding site" evidence="3">
    <location>
        <position position="310"/>
    </location>
    <ligand>
        <name>Zn(2+)</name>
        <dbReference type="ChEBI" id="CHEBI:29105"/>
    </ligand>
</feature>
<dbReference type="Pfam" id="PF02574">
    <property type="entry name" value="S-methyl_trans"/>
    <property type="match status" value="1"/>
</dbReference>
<dbReference type="PANTHER" id="PTHR11103:SF18">
    <property type="entry name" value="SLR1189 PROTEIN"/>
    <property type="match status" value="1"/>
</dbReference>
<dbReference type="GO" id="GO:0032259">
    <property type="term" value="P:methylation"/>
    <property type="evidence" value="ECO:0007669"/>
    <property type="project" value="UniProtKB-KW"/>
</dbReference>
<keyword evidence="3" id="KW-0479">Metal-binding</keyword>
<dbReference type="PROSITE" id="PS50970">
    <property type="entry name" value="HCY"/>
    <property type="match status" value="1"/>
</dbReference>
<feature type="binding site" evidence="3">
    <location>
        <position position="220"/>
    </location>
    <ligand>
        <name>Zn(2+)</name>
        <dbReference type="ChEBI" id="CHEBI:29105"/>
    </ligand>
</feature>
<comment type="cofactor">
    <cofactor evidence="3">
        <name>Zn(2+)</name>
        <dbReference type="ChEBI" id="CHEBI:29105"/>
    </cofactor>
</comment>
<dbReference type="EMBL" id="HBIJ01003220">
    <property type="protein sequence ID" value="CAE0361493.1"/>
    <property type="molecule type" value="Transcribed_RNA"/>
</dbReference>
<evidence type="ECO:0000256" key="2">
    <source>
        <dbReference type="ARBA" id="ARBA00022679"/>
    </source>
</evidence>
<keyword evidence="2 3" id="KW-0808">Transferase</keyword>
<dbReference type="GO" id="GO:0046872">
    <property type="term" value="F:metal ion binding"/>
    <property type="evidence" value="ECO:0007669"/>
    <property type="project" value="UniProtKB-KW"/>
</dbReference>
<organism evidence="5">
    <name type="scientific">Aureoumbra lagunensis</name>
    <dbReference type="NCBI Taxonomy" id="44058"/>
    <lineage>
        <taxon>Eukaryota</taxon>
        <taxon>Sar</taxon>
        <taxon>Stramenopiles</taxon>
        <taxon>Ochrophyta</taxon>
        <taxon>Pelagophyceae</taxon>
        <taxon>Pelagomonadales</taxon>
        <taxon>Aureoumbra</taxon>
    </lineage>
</organism>
<dbReference type="InterPro" id="IPR003726">
    <property type="entry name" value="HCY_dom"/>
</dbReference>
<dbReference type="AlphaFoldDB" id="A0A7S3JQ91"/>
<dbReference type="GO" id="GO:0008168">
    <property type="term" value="F:methyltransferase activity"/>
    <property type="evidence" value="ECO:0007669"/>
    <property type="project" value="UniProtKB-UniRule"/>
</dbReference>
<dbReference type="SUPFAM" id="SSF82282">
    <property type="entry name" value="Homocysteine S-methyltransferase"/>
    <property type="match status" value="1"/>
</dbReference>
<keyword evidence="1 3" id="KW-0489">Methyltransferase</keyword>
<evidence type="ECO:0000256" key="1">
    <source>
        <dbReference type="ARBA" id="ARBA00022603"/>
    </source>
</evidence>
<sequence length="540" mass="59547">MNRLSDRSEEIILFDGGVGHELKLRLEGTSFLSGAKACIENPDIVEAVHEAFYQSIESVGWDGEIVATTNSFVATPYHWRDEQDKDGWIEHVRAAAKCAKGAAKKSIKTNRLVAGCLPPLGECYSTPNEPKEKLEEWYTQIIEALGEVDILLAETLSSSVEAEAAIAAAMHKQQNCHVRIGCCFTLADDTNCRLRSGEWLEVAAARVMSTGKISFLGVNCCSVLATDAAIDLLSDIIASHDPSCKLLVYTNAFARSTSDWLASIDRADAQTKAAHLAEFCGYSTGISPQIYAKHIINWYVRGATAFGGCCGTTPIHMHAIANSLISFSTDDKCQKKNSVAIDVLKLLDPLTRTYHKAWRVFSRRRWRPRTYPVLFTDSSTLRRSLESIINLIDDDADMSLVSRVQEHITLRFNTEACASSRLGASLIGIRKFDAAYLDAFASDQINSLAVSFTKKPDDCDDDDENVDSSRQKQATSFTIRLPTTALVLVYAYIHDDLTPFAGNYFHYLRYSDSAVTISGVGVITREGCAVGIERTIYNII</sequence>
<evidence type="ECO:0000313" key="5">
    <source>
        <dbReference type="EMBL" id="CAE0361493.1"/>
    </source>
</evidence>
<name>A0A7S3JQ91_9STRA</name>
<proteinExistence type="predicted"/>
<feature type="binding site" evidence="3">
    <location>
        <position position="309"/>
    </location>
    <ligand>
        <name>Zn(2+)</name>
        <dbReference type="ChEBI" id="CHEBI:29105"/>
    </ligand>
</feature>
<dbReference type="InterPro" id="IPR036589">
    <property type="entry name" value="HCY_dom_sf"/>
</dbReference>
<keyword evidence="3" id="KW-0862">Zinc</keyword>
<protein>
    <recommendedName>
        <fullName evidence="4">Hcy-binding domain-containing protein</fullName>
    </recommendedName>
</protein>
<gene>
    <name evidence="5" type="ORF">ALAG00032_LOCUS2226</name>
</gene>
<feature type="domain" description="Hcy-binding" evidence="4">
    <location>
        <begin position="1"/>
        <end position="324"/>
    </location>
</feature>
<dbReference type="PANTHER" id="PTHR11103">
    <property type="entry name" value="SLR1189 PROTEIN"/>
    <property type="match status" value="1"/>
</dbReference>
<accession>A0A7S3JQ91</accession>
<evidence type="ECO:0000256" key="3">
    <source>
        <dbReference type="PROSITE-ProRule" id="PRU00333"/>
    </source>
</evidence>
<evidence type="ECO:0000259" key="4">
    <source>
        <dbReference type="PROSITE" id="PS50970"/>
    </source>
</evidence>